<evidence type="ECO:0000313" key="2">
    <source>
        <dbReference type="Proteomes" id="UP001596494"/>
    </source>
</evidence>
<dbReference type="InterPro" id="IPR007801">
    <property type="entry name" value="MbnB/TglH/ChrH"/>
</dbReference>
<proteinExistence type="predicted"/>
<protein>
    <submittedName>
        <fullName evidence="1">DUF692 family multinuclear iron-containing protein</fullName>
    </submittedName>
</protein>
<name>A0ABW2K287_9BACI</name>
<dbReference type="EMBL" id="JBHTBY010000004">
    <property type="protein sequence ID" value="MFC7320210.1"/>
    <property type="molecule type" value="Genomic_DNA"/>
</dbReference>
<dbReference type="Proteomes" id="UP001596494">
    <property type="component" value="Unassembled WGS sequence"/>
</dbReference>
<dbReference type="SUPFAM" id="SSF51658">
    <property type="entry name" value="Xylose isomerase-like"/>
    <property type="match status" value="1"/>
</dbReference>
<evidence type="ECO:0000313" key="1">
    <source>
        <dbReference type="EMBL" id="MFC7320210.1"/>
    </source>
</evidence>
<comment type="caution">
    <text evidence="1">The sequence shown here is derived from an EMBL/GenBank/DDBJ whole genome shotgun (WGS) entry which is preliminary data.</text>
</comment>
<sequence>MRFAVNYSPEAQRLAEKSLIDFDLFKCPDFDDQLIQTAEKSRPAYVHFDLNAGEDKLGSSDWNKVERLAEQTNTPYINLHLVAHSKDFPSISSGSLNKQDTKKILNLVTKDIGLAVDRFGAERIILENVVYRDLNSDMLLAIVTPELISDIVYETKCGLLLDIAHAQMTCHYSGADVYDYLSRFPMDRLKELHITGIQKKDGKYRDSMPMTEEDWKLAEWTMKNIKQGLWAEPWAASFEYGGVGPIFEWRTNAKVIEEQVPRLYDVVKK</sequence>
<gene>
    <name evidence="1" type="ORF">ACFQMN_04920</name>
</gene>
<accession>A0ABW2K287</accession>
<dbReference type="RefSeq" id="WP_289217105.1">
    <property type="nucleotide sequence ID" value="NZ_JAPVRC010000012.1"/>
</dbReference>
<keyword evidence="2" id="KW-1185">Reference proteome</keyword>
<organism evidence="1 2">
    <name type="scientific">Halobacillus campisalis</name>
    <dbReference type="NCBI Taxonomy" id="435909"/>
    <lineage>
        <taxon>Bacteria</taxon>
        <taxon>Bacillati</taxon>
        <taxon>Bacillota</taxon>
        <taxon>Bacilli</taxon>
        <taxon>Bacillales</taxon>
        <taxon>Bacillaceae</taxon>
        <taxon>Halobacillus</taxon>
    </lineage>
</organism>
<reference evidence="2" key="1">
    <citation type="journal article" date="2019" name="Int. J. Syst. Evol. Microbiol.">
        <title>The Global Catalogue of Microorganisms (GCM) 10K type strain sequencing project: providing services to taxonomists for standard genome sequencing and annotation.</title>
        <authorList>
            <consortium name="The Broad Institute Genomics Platform"/>
            <consortium name="The Broad Institute Genome Sequencing Center for Infectious Disease"/>
            <person name="Wu L."/>
            <person name="Ma J."/>
        </authorList>
    </citation>
    <scope>NUCLEOTIDE SEQUENCE [LARGE SCALE GENOMIC DNA]</scope>
    <source>
        <strain evidence="2">CCUG 73951</strain>
    </source>
</reference>
<dbReference type="Pfam" id="PF05114">
    <property type="entry name" value="MbnB_TglH_ChrH"/>
    <property type="match status" value="1"/>
</dbReference>
<dbReference type="Gene3D" id="3.20.20.150">
    <property type="entry name" value="Divalent-metal-dependent TIM barrel enzymes"/>
    <property type="match status" value="1"/>
</dbReference>
<dbReference type="InterPro" id="IPR036237">
    <property type="entry name" value="Xyl_isomerase-like_sf"/>
</dbReference>